<reference evidence="2 3" key="1">
    <citation type="submission" date="2015-07" db="EMBL/GenBank/DDBJ databases">
        <title>The genome of Pseudoloma neurophilia, a relevant intracellular parasite of the zebrafish.</title>
        <authorList>
            <person name="Ndikumana S."/>
            <person name="Pelin A."/>
            <person name="Sanders J."/>
            <person name="Corradi N."/>
        </authorList>
    </citation>
    <scope>NUCLEOTIDE SEQUENCE [LARGE SCALE GENOMIC DNA]</scope>
    <source>
        <strain evidence="2 3">MK1</strain>
    </source>
</reference>
<dbReference type="AlphaFoldDB" id="A0A0R0LYA6"/>
<keyword evidence="3" id="KW-1185">Reference proteome</keyword>
<accession>A0A0R0LYA6</accession>
<organism evidence="2 3">
    <name type="scientific">Pseudoloma neurophilia</name>
    <dbReference type="NCBI Taxonomy" id="146866"/>
    <lineage>
        <taxon>Eukaryota</taxon>
        <taxon>Fungi</taxon>
        <taxon>Fungi incertae sedis</taxon>
        <taxon>Microsporidia</taxon>
        <taxon>Pseudoloma</taxon>
    </lineage>
</organism>
<dbReference type="Proteomes" id="UP000051530">
    <property type="component" value="Unassembled WGS sequence"/>
</dbReference>
<evidence type="ECO:0000313" key="3">
    <source>
        <dbReference type="Proteomes" id="UP000051530"/>
    </source>
</evidence>
<protein>
    <submittedName>
        <fullName evidence="2">Uncharacterized protein</fullName>
    </submittedName>
</protein>
<gene>
    <name evidence="2" type="ORF">M153_3810002559</name>
</gene>
<sequence length="52" mass="6049">MKRRSQSNNKRSQKMNKGSQIMNRGSQIMNNPITIFLITNIFPFTHNATQPQ</sequence>
<evidence type="ECO:0000313" key="2">
    <source>
        <dbReference type="EMBL" id="KRH94104.1"/>
    </source>
</evidence>
<name>A0A0R0LYA6_9MICR</name>
<feature type="region of interest" description="Disordered" evidence="1">
    <location>
        <begin position="1"/>
        <end position="26"/>
    </location>
</feature>
<dbReference type="VEuPathDB" id="MicrosporidiaDB:M153_3810002559"/>
<evidence type="ECO:0000256" key="1">
    <source>
        <dbReference type="SAM" id="MobiDB-lite"/>
    </source>
</evidence>
<comment type="caution">
    <text evidence="2">The sequence shown here is derived from an EMBL/GenBank/DDBJ whole genome shotgun (WGS) entry which is preliminary data.</text>
</comment>
<proteinExistence type="predicted"/>
<dbReference type="EMBL" id="LGUB01000136">
    <property type="protein sequence ID" value="KRH94104.1"/>
    <property type="molecule type" value="Genomic_DNA"/>
</dbReference>